<feature type="domain" description="Peptidase C45 hydrolase" evidence="1">
    <location>
        <begin position="120"/>
        <end position="267"/>
    </location>
</feature>
<protein>
    <submittedName>
        <fullName evidence="2">Peptidase C45</fullName>
    </submittedName>
</protein>
<dbReference type="InterPro" id="IPR029055">
    <property type="entry name" value="Ntn_hydrolases_N"/>
</dbReference>
<sequence>MTDIVTFTSTSTDPYERGAEYGAAHAPQVAATVAAYHRLWGFLDPDADLGEAGRLALASIRAQAPRAADEIAGLADGSGRTPEEIASLNARTEVLGLVAPRIAVTECSTVVFSRPGRAPIATQTWDWYPAMRANWMVWTFPTASGGRITTLTEYGVLAKIGVNDAGLGVMLNMLHHEADEQAPGQERIGFPVHVLLRTLLEDCSSVAEARDLVASLSFSASSALTVVDHGGDAASLETFPEGVGEVKPEDGLLVRTNHFVSAEGEAGCQAGVVDDNSWVRRDHLVGTLTAAPPSYAADVHAAMTHHDPAGPICRHALHPDDPELVDTATLATVTLDVENGELSVLRGGPCQE</sequence>
<dbReference type="PANTHER" id="PTHR34180:SF1">
    <property type="entry name" value="BETA-ALANYL-DOPAMINE_CARCININE HYDROLASE"/>
    <property type="match status" value="1"/>
</dbReference>
<dbReference type="AlphaFoldDB" id="A0A930V7E2"/>
<evidence type="ECO:0000259" key="1">
    <source>
        <dbReference type="Pfam" id="PF03417"/>
    </source>
</evidence>
<comment type="caution">
    <text evidence="2">The sequence shown here is derived from an EMBL/GenBank/DDBJ whole genome shotgun (WGS) entry which is preliminary data.</text>
</comment>
<dbReference type="RefSeq" id="WP_194705385.1">
    <property type="nucleotide sequence ID" value="NZ_JADKPN010000001.1"/>
</dbReference>
<dbReference type="InterPro" id="IPR047801">
    <property type="entry name" value="Peptidase_C45"/>
</dbReference>
<keyword evidence="3" id="KW-1185">Reference proteome</keyword>
<proteinExistence type="predicted"/>
<name>A0A930V7E2_9ACTN</name>
<dbReference type="InterPro" id="IPR047794">
    <property type="entry name" value="C45_proenzyme-like"/>
</dbReference>
<dbReference type="Gene3D" id="3.60.60.10">
    <property type="entry name" value="Penicillin V Acylase, Chain A"/>
    <property type="match status" value="1"/>
</dbReference>
<dbReference type="EMBL" id="JADKPN010000001">
    <property type="protein sequence ID" value="MBF4762249.1"/>
    <property type="molecule type" value="Genomic_DNA"/>
</dbReference>
<gene>
    <name evidence="2" type="ORF">ISU07_03850</name>
</gene>
<dbReference type="Proteomes" id="UP000640489">
    <property type="component" value="Unassembled WGS sequence"/>
</dbReference>
<dbReference type="NCBIfam" id="NF040521">
    <property type="entry name" value="C45_proenzyme"/>
    <property type="match status" value="1"/>
</dbReference>
<accession>A0A930V7E2</accession>
<evidence type="ECO:0000313" key="2">
    <source>
        <dbReference type="EMBL" id="MBF4762249.1"/>
    </source>
</evidence>
<dbReference type="SUPFAM" id="SSF56235">
    <property type="entry name" value="N-terminal nucleophile aminohydrolases (Ntn hydrolases)"/>
    <property type="match status" value="1"/>
</dbReference>
<organism evidence="2 3">
    <name type="scientific">Nocardioides islandensis</name>
    <dbReference type="NCBI Taxonomy" id="433663"/>
    <lineage>
        <taxon>Bacteria</taxon>
        <taxon>Bacillati</taxon>
        <taxon>Actinomycetota</taxon>
        <taxon>Actinomycetes</taxon>
        <taxon>Propionibacteriales</taxon>
        <taxon>Nocardioidaceae</taxon>
        <taxon>Nocardioides</taxon>
    </lineage>
</organism>
<dbReference type="PANTHER" id="PTHR34180">
    <property type="entry name" value="PEPTIDASE C45"/>
    <property type="match status" value="1"/>
</dbReference>
<dbReference type="InterPro" id="IPR005079">
    <property type="entry name" value="Peptidase_C45_hydrolase"/>
</dbReference>
<dbReference type="Pfam" id="PF03417">
    <property type="entry name" value="AAT"/>
    <property type="match status" value="1"/>
</dbReference>
<dbReference type="Gene3D" id="1.10.10.2120">
    <property type="match status" value="1"/>
</dbReference>
<reference evidence="2" key="1">
    <citation type="submission" date="2020-11" db="EMBL/GenBank/DDBJ databases">
        <title>Nocardioides sp. nov., isolated from Soil of Cynanchum wilfordii Hemsley rhizosphere.</title>
        <authorList>
            <person name="Lee J.-S."/>
            <person name="Suh M.K."/>
            <person name="Kim J.-S."/>
        </authorList>
    </citation>
    <scope>NUCLEOTIDE SEQUENCE</scope>
    <source>
        <strain evidence="2">KCTC 19275</strain>
    </source>
</reference>
<evidence type="ECO:0000313" key="3">
    <source>
        <dbReference type="Proteomes" id="UP000640489"/>
    </source>
</evidence>